<dbReference type="OrthoDB" id="9801699at2"/>
<dbReference type="AlphaFoldDB" id="A0A4Q1KGX8"/>
<dbReference type="InterPro" id="IPR036188">
    <property type="entry name" value="FAD/NAD-bd_sf"/>
</dbReference>
<gene>
    <name evidence="7" type="ORF">EQG66_09855</name>
</gene>
<comment type="cofactor">
    <cofactor evidence="1">
        <name>FAD</name>
        <dbReference type="ChEBI" id="CHEBI:57692"/>
    </cofactor>
</comment>
<dbReference type="Gene3D" id="3.50.50.60">
    <property type="entry name" value="FAD/NAD(P)-binding domain"/>
    <property type="match status" value="1"/>
</dbReference>
<evidence type="ECO:0000313" key="7">
    <source>
        <dbReference type="EMBL" id="RXR28349.1"/>
    </source>
</evidence>
<keyword evidence="2" id="KW-0285">Flavoprotein</keyword>
<evidence type="ECO:0000256" key="5">
    <source>
        <dbReference type="ARBA" id="ARBA00037941"/>
    </source>
</evidence>
<evidence type="ECO:0000256" key="4">
    <source>
        <dbReference type="ARBA" id="ARBA00023002"/>
    </source>
</evidence>
<feature type="domain" description="FAD dependent oxidoreductase" evidence="6">
    <location>
        <begin position="5"/>
        <end position="362"/>
    </location>
</feature>
<dbReference type="Pfam" id="PF01266">
    <property type="entry name" value="DAO"/>
    <property type="match status" value="1"/>
</dbReference>
<organism evidence="7 8">
    <name type="scientific">Sphingobium fluviale</name>
    <dbReference type="NCBI Taxonomy" id="2506423"/>
    <lineage>
        <taxon>Bacteria</taxon>
        <taxon>Pseudomonadati</taxon>
        <taxon>Pseudomonadota</taxon>
        <taxon>Alphaproteobacteria</taxon>
        <taxon>Sphingomonadales</taxon>
        <taxon>Sphingomonadaceae</taxon>
        <taxon>Sphingobium</taxon>
    </lineage>
</organism>
<evidence type="ECO:0000256" key="1">
    <source>
        <dbReference type="ARBA" id="ARBA00001974"/>
    </source>
</evidence>
<dbReference type="Proteomes" id="UP000290958">
    <property type="component" value="Unassembled WGS sequence"/>
</dbReference>
<sequence length="366" mass="39626">MYRCDCLVVGAGVVGLAIAREFQLAGYETFVIDRAQTFGTETSSRNSEVIHAGIYYPSGSLKAQHCVLGKQLLYEYCVDRDIPHKRIGKIIVAASHSEVGALDRYRASASLNGVNDLIWLDGDEVERIEPNVRAVAGLLSPSTGIIDSHAFMLALLHDFQMAGGHFVPSCEMTGGISEGERGIRVCLNDGTEIFTRWLINCCGHNAPATARSIEGFLPEHAPDSHFAVGHYYVLNGASPFSHLVYPVAPPGALGVHVTLDMGGQVKFGPDIRWIDKLDYSFDDSRRPAFIEAIQSYFPGLNPDMLCEGYTGIRPKIASASKPDMDFVIQDERAHGTVGLVNLFGIESPGLTASLSIAKTVAAIAQR</sequence>
<comment type="similarity">
    <text evidence="5">Belongs to the L2HGDH family.</text>
</comment>
<evidence type="ECO:0000256" key="3">
    <source>
        <dbReference type="ARBA" id="ARBA00022827"/>
    </source>
</evidence>
<dbReference type="PANTHER" id="PTHR43104:SF4">
    <property type="entry name" value="L-2-HYDROXYGLUTARATE DEHYDROGENASE, MITOCHONDRIAL"/>
    <property type="match status" value="1"/>
</dbReference>
<accession>A0A4Q1KGX8</accession>
<dbReference type="EMBL" id="SBKP01000009">
    <property type="protein sequence ID" value="RXR28349.1"/>
    <property type="molecule type" value="Genomic_DNA"/>
</dbReference>
<dbReference type="InterPro" id="IPR006076">
    <property type="entry name" value="FAD-dep_OxRdtase"/>
</dbReference>
<evidence type="ECO:0000313" key="8">
    <source>
        <dbReference type="Proteomes" id="UP000290958"/>
    </source>
</evidence>
<comment type="caution">
    <text evidence="7">The sequence shown here is derived from an EMBL/GenBank/DDBJ whole genome shotgun (WGS) entry which is preliminary data.</text>
</comment>
<dbReference type="SUPFAM" id="SSF51905">
    <property type="entry name" value="FAD/NAD(P)-binding domain"/>
    <property type="match status" value="1"/>
</dbReference>
<dbReference type="GO" id="GO:0047545">
    <property type="term" value="F:(S)-2-hydroxyglutarate dehydrogenase activity"/>
    <property type="evidence" value="ECO:0007669"/>
    <property type="project" value="TreeGrafter"/>
</dbReference>
<dbReference type="PANTHER" id="PTHR43104">
    <property type="entry name" value="L-2-HYDROXYGLUTARATE DEHYDROGENASE, MITOCHONDRIAL"/>
    <property type="match status" value="1"/>
</dbReference>
<keyword evidence="8" id="KW-1185">Reference proteome</keyword>
<dbReference type="RefSeq" id="WP_129404424.1">
    <property type="nucleotide sequence ID" value="NZ_SBKP01000009.1"/>
</dbReference>
<keyword evidence="3" id="KW-0274">FAD</keyword>
<keyword evidence="4" id="KW-0560">Oxidoreductase</keyword>
<dbReference type="Gene3D" id="3.30.9.10">
    <property type="entry name" value="D-Amino Acid Oxidase, subunit A, domain 2"/>
    <property type="match status" value="1"/>
</dbReference>
<protein>
    <submittedName>
        <fullName evidence="7">NAD(P)/FAD-dependent oxidoreductase</fullName>
    </submittedName>
</protein>
<name>A0A4Q1KGX8_9SPHN</name>
<proteinExistence type="inferred from homology"/>
<evidence type="ECO:0000256" key="2">
    <source>
        <dbReference type="ARBA" id="ARBA00022630"/>
    </source>
</evidence>
<reference evidence="8" key="1">
    <citation type="submission" date="2019-01" db="EMBL/GenBank/DDBJ databases">
        <title>Cytophagaceae bacterium strain CAR-16.</title>
        <authorList>
            <person name="Chen W.-M."/>
        </authorList>
    </citation>
    <scope>NUCLEOTIDE SEQUENCE [LARGE SCALE GENOMIC DNA]</scope>
    <source>
        <strain evidence="8">CHR27</strain>
    </source>
</reference>
<evidence type="ECO:0000259" key="6">
    <source>
        <dbReference type="Pfam" id="PF01266"/>
    </source>
</evidence>